<dbReference type="InterPro" id="IPR001447">
    <property type="entry name" value="Arylamine_N-AcTrfase"/>
</dbReference>
<dbReference type="AlphaFoldDB" id="A0A7X2LV79"/>
<dbReference type="PANTHER" id="PTHR11786:SF0">
    <property type="entry name" value="ARYLAMINE N-ACETYLTRANSFERASE 4-RELATED"/>
    <property type="match status" value="1"/>
</dbReference>
<sequence>MDLLDAYCARIGYAGARTPTLDTLRALQQLHPAAIPFEAIDVLLDRGISLEPGDIDAKLITGGRGGYCFEQNQLFQRVLEALGFDVEPLIAQVRWQSGPEAEQRPRSHMVLRVTLDGERWLCDVGFGSCVPTAPIRFDSTAAQPTPHERLRLTPVGNEHLLEAELGNNGTSEWHSVYMISPAPCRPGDYTMANYYTATFPQSHFRHDLIVARTTPDARYGLLRNRLTIRSPDGQSERRYLTADDLERVLREVFGLPVQPAWRPVLERAAATQWDETAQ</sequence>
<evidence type="ECO:0000256" key="1">
    <source>
        <dbReference type="ARBA" id="ARBA00006547"/>
    </source>
</evidence>
<gene>
    <name evidence="3" type="ORF">GJ700_18210</name>
</gene>
<dbReference type="RefSeq" id="WP_154376434.1">
    <property type="nucleotide sequence ID" value="NZ_WKJJ01000011.1"/>
</dbReference>
<evidence type="ECO:0000313" key="4">
    <source>
        <dbReference type="Proteomes" id="UP000446768"/>
    </source>
</evidence>
<comment type="similarity">
    <text evidence="1 2">Belongs to the arylamine N-acetyltransferase family.</text>
</comment>
<dbReference type="Gene3D" id="2.40.128.150">
    <property type="entry name" value="Cysteine proteinases"/>
    <property type="match status" value="1"/>
</dbReference>
<accession>A0A7X2LV79</accession>
<protein>
    <submittedName>
        <fullName evidence="3">Arylamine N-acetyltransferase</fullName>
    </submittedName>
</protein>
<dbReference type="SUPFAM" id="SSF54001">
    <property type="entry name" value="Cysteine proteinases"/>
    <property type="match status" value="1"/>
</dbReference>
<dbReference type="EMBL" id="WKJJ01000011">
    <property type="protein sequence ID" value="MRV73649.1"/>
    <property type="molecule type" value="Genomic_DNA"/>
</dbReference>
<evidence type="ECO:0000256" key="2">
    <source>
        <dbReference type="RuleBase" id="RU003452"/>
    </source>
</evidence>
<proteinExistence type="inferred from homology"/>
<comment type="caution">
    <text evidence="3">The sequence shown here is derived from an EMBL/GenBank/DDBJ whole genome shotgun (WGS) entry which is preliminary data.</text>
</comment>
<organism evidence="3 4">
    <name type="scientific">Pseudoduganella rivuli</name>
    <dbReference type="NCBI Taxonomy" id="2666085"/>
    <lineage>
        <taxon>Bacteria</taxon>
        <taxon>Pseudomonadati</taxon>
        <taxon>Pseudomonadota</taxon>
        <taxon>Betaproteobacteria</taxon>
        <taxon>Burkholderiales</taxon>
        <taxon>Oxalobacteraceae</taxon>
        <taxon>Telluria group</taxon>
        <taxon>Pseudoduganella</taxon>
    </lineage>
</organism>
<dbReference type="Gene3D" id="3.30.2140.10">
    <property type="entry name" value="Arylamine N-acetyltransferase"/>
    <property type="match status" value="1"/>
</dbReference>
<keyword evidence="3" id="KW-0808">Transferase</keyword>
<dbReference type="PRINTS" id="PR01543">
    <property type="entry name" value="ANATRNSFRASE"/>
</dbReference>
<evidence type="ECO:0000313" key="3">
    <source>
        <dbReference type="EMBL" id="MRV73649.1"/>
    </source>
</evidence>
<dbReference type="PANTHER" id="PTHR11786">
    <property type="entry name" value="N-HYDROXYARYLAMINE O-ACETYLTRANSFERASE"/>
    <property type="match status" value="1"/>
</dbReference>
<keyword evidence="4" id="KW-1185">Reference proteome</keyword>
<reference evidence="3 4" key="1">
    <citation type="submission" date="2019-11" db="EMBL/GenBank/DDBJ databases">
        <title>Novel species isolated from a subtropical stream in China.</title>
        <authorList>
            <person name="Lu H."/>
        </authorList>
    </citation>
    <scope>NUCLEOTIDE SEQUENCE [LARGE SCALE GENOMIC DNA]</scope>
    <source>
        <strain evidence="3 4">FT92W</strain>
    </source>
</reference>
<dbReference type="InterPro" id="IPR038765">
    <property type="entry name" value="Papain-like_cys_pep_sf"/>
</dbReference>
<name>A0A7X2LV79_9BURK</name>
<dbReference type="Pfam" id="PF00797">
    <property type="entry name" value="Acetyltransf_2"/>
    <property type="match status" value="1"/>
</dbReference>
<dbReference type="Proteomes" id="UP000446768">
    <property type="component" value="Unassembled WGS sequence"/>
</dbReference>
<dbReference type="GO" id="GO:0016407">
    <property type="term" value="F:acetyltransferase activity"/>
    <property type="evidence" value="ECO:0007669"/>
    <property type="project" value="InterPro"/>
</dbReference>